<dbReference type="GO" id="GO:0006457">
    <property type="term" value="P:protein folding"/>
    <property type="evidence" value="ECO:0007669"/>
    <property type="project" value="InterPro"/>
</dbReference>
<evidence type="ECO:0000313" key="11">
    <source>
        <dbReference type="Proteomes" id="UP000290189"/>
    </source>
</evidence>
<dbReference type="Proteomes" id="UP000290189">
    <property type="component" value="Unassembled WGS sequence"/>
</dbReference>
<evidence type="ECO:0000256" key="1">
    <source>
        <dbReference type="ARBA" id="ARBA00022723"/>
    </source>
</evidence>
<evidence type="ECO:0000256" key="4">
    <source>
        <dbReference type="ARBA" id="ARBA00022833"/>
    </source>
</evidence>
<evidence type="ECO:0000313" key="10">
    <source>
        <dbReference type="Proteomes" id="UP000039324"/>
    </source>
</evidence>
<dbReference type="InterPro" id="IPR008971">
    <property type="entry name" value="HSP40/DnaJ_pept-bd"/>
</dbReference>
<keyword evidence="2" id="KW-0677">Repeat</keyword>
<dbReference type="InterPro" id="IPR001305">
    <property type="entry name" value="HSP_DnaJ_Cys-rich_dom"/>
</dbReference>
<keyword evidence="3 5" id="KW-0863">Zinc-finger</keyword>
<dbReference type="CDD" id="cd10747">
    <property type="entry name" value="DnaJ_C"/>
    <property type="match status" value="1"/>
</dbReference>
<dbReference type="PROSITE" id="PS50076">
    <property type="entry name" value="DNAJ_2"/>
    <property type="match status" value="1"/>
</dbReference>
<dbReference type="HAMAP" id="MF_01152">
    <property type="entry name" value="DnaJ"/>
    <property type="match status" value="1"/>
</dbReference>
<dbReference type="InterPro" id="IPR036869">
    <property type="entry name" value="J_dom_sf"/>
</dbReference>
<evidence type="ECO:0000256" key="2">
    <source>
        <dbReference type="ARBA" id="ARBA00022737"/>
    </source>
</evidence>
<dbReference type="FunFam" id="2.10.230.10:FF:000001">
    <property type="entry name" value="DnaJ subfamily A member 2"/>
    <property type="match status" value="1"/>
</dbReference>
<dbReference type="PRINTS" id="PR00625">
    <property type="entry name" value="JDOMAIN"/>
</dbReference>
<dbReference type="SUPFAM" id="SSF57938">
    <property type="entry name" value="DnaJ/Hsp40 cysteine-rich domain"/>
    <property type="match status" value="1"/>
</dbReference>
<dbReference type="OMA" id="KWHEDGD"/>
<dbReference type="InterPro" id="IPR001623">
    <property type="entry name" value="DnaJ_domain"/>
</dbReference>
<dbReference type="OrthoDB" id="550424at2759"/>
<dbReference type="InterPro" id="IPR044713">
    <property type="entry name" value="DNJA1/2-like"/>
</dbReference>
<evidence type="ECO:0008006" key="12">
    <source>
        <dbReference type="Google" id="ProtNLM"/>
    </source>
</evidence>
<dbReference type="Gene3D" id="2.60.260.20">
    <property type="entry name" value="Urease metallochaperone UreE, N-terminal domain"/>
    <property type="match status" value="2"/>
</dbReference>
<keyword evidence="4 5" id="KW-0862">Zinc</keyword>
<dbReference type="GO" id="GO:0005524">
    <property type="term" value="F:ATP binding"/>
    <property type="evidence" value="ECO:0007669"/>
    <property type="project" value="InterPro"/>
</dbReference>
<dbReference type="GO" id="GO:0030544">
    <property type="term" value="F:Hsp70 protein binding"/>
    <property type="evidence" value="ECO:0007669"/>
    <property type="project" value="InterPro"/>
</dbReference>
<dbReference type="InterPro" id="IPR036410">
    <property type="entry name" value="HSP_DnaJ_Cys-rich_dom_sf"/>
</dbReference>
<evidence type="ECO:0000256" key="5">
    <source>
        <dbReference type="PROSITE-ProRule" id="PRU00546"/>
    </source>
</evidence>
<name>A0A0G4J7X3_PLABS</name>
<dbReference type="STRING" id="37360.A0A0G4J7X3"/>
<organism evidence="8 10">
    <name type="scientific">Plasmodiophora brassicae</name>
    <name type="common">Clubroot disease agent</name>
    <dbReference type="NCBI Taxonomy" id="37360"/>
    <lineage>
        <taxon>Eukaryota</taxon>
        <taxon>Sar</taxon>
        <taxon>Rhizaria</taxon>
        <taxon>Endomyxa</taxon>
        <taxon>Phytomyxea</taxon>
        <taxon>Plasmodiophorida</taxon>
        <taxon>Plasmodiophoridae</taxon>
        <taxon>Plasmodiophora</taxon>
    </lineage>
</organism>
<reference evidence="8 10" key="1">
    <citation type="submission" date="2015-02" db="EMBL/GenBank/DDBJ databases">
        <authorList>
            <person name="Chooi Y.-H."/>
        </authorList>
    </citation>
    <scope>NUCLEOTIDE SEQUENCE [LARGE SCALE GENOMIC DNA]</scope>
    <source>
        <strain evidence="8">E3</strain>
    </source>
</reference>
<dbReference type="Gene3D" id="2.10.230.10">
    <property type="entry name" value="Heat shock protein DnaJ, cysteine-rich domain"/>
    <property type="match status" value="1"/>
</dbReference>
<feature type="domain" description="CR-type" evidence="7">
    <location>
        <begin position="210"/>
        <end position="293"/>
    </location>
</feature>
<dbReference type="CDD" id="cd10719">
    <property type="entry name" value="DnaJ_zf"/>
    <property type="match status" value="1"/>
</dbReference>
<dbReference type="Proteomes" id="UP000039324">
    <property type="component" value="Unassembled WGS sequence"/>
</dbReference>
<sequence>MGIVGFTLFAINPEEDVLKHVPTDDFPIGNRTGDRSRRFVQSGRGQRFAVALSRRFSHAMARARSGMRALIVAVVVVAVVWAKAATDYYKLLGVSRSVGERELKRAYRKLSKEYHPDKTKNDPGLTAQFVEITKAYETLSDANLRRIYDQHGEQGVEQHKKGQQAGGGFGGFTDIFDLFTGGAGRRNQEERRGTDIELDLVVPLEDVYLGKNHEVLVHGQQLCPHCRGTGAETPEDFKTCTACNGQGVKIVKRMLAPGMYQQFQQTCDVCGGTGKKVKRVCHKCQGGKVVPGHKTIDVYVEKGVAENELLLFENEGDESPDMAAGHITFKVSSAPHPRFVREGNNLRHDAHISLLESLVGFKSTIEHLDGHLVEVSRDKVTRPLQVVKLNGEGLPQHDYPSKHGDLLVKFHIDFPTSLTDEQRTALDKILPK</sequence>
<geneLocation type="mitochondrion" evidence="9"/>
<dbReference type="PANTHER" id="PTHR43888">
    <property type="entry name" value="DNAJ-LIKE-2, ISOFORM A-RELATED"/>
    <property type="match status" value="1"/>
</dbReference>
<keyword evidence="9" id="KW-0496">Mitochondrion</keyword>
<dbReference type="SMART" id="SM00271">
    <property type="entry name" value="DnaJ"/>
    <property type="match status" value="1"/>
</dbReference>
<reference evidence="9 11" key="2">
    <citation type="submission" date="2018-03" db="EMBL/GenBank/DDBJ databases">
        <authorList>
            <person name="Fogelqvist J."/>
        </authorList>
    </citation>
    <scope>NUCLEOTIDE SEQUENCE [LARGE SCALE GENOMIC DNA]</scope>
</reference>
<evidence type="ECO:0000259" key="7">
    <source>
        <dbReference type="PROSITE" id="PS51188"/>
    </source>
</evidence>
<dbReference type="CDD" id="cd06257">
    <property type="entry name" value="DnaJ"/>
    <property type="match status" value="1"/>
</dbReference>
<dbReference type="InterPro" id="IPR002939">
    <property type="entry name" value="DnaJ_C"/>
</dbReference>
<dbReference type="InterPro" id="IPR012724">
    <property type="entry name" value="DnaJ"/>
</dbReference>
<dbReference type="SUPFAM" id="SSF49493">
    <property type="entry name" value="HSP40/DnaJ peptide-binding domain"/>
    <property type="match status" value="2"/>
</dbReference>
<protein>
    <recommendedName>
        <fullName evidence="12">J domain-containing protein</fullName>
    </recommendedName>
</protein>
<gene>
    <name evidence="8" type="ORF">PBRA_003151</name>
    <name evidence="9" type="ORF">PLBR_LOCUS2842</name>
</gene>
<evidence type="ECO:0000313" key="8">
    <source>
        <dbReference type="EMBL" id="CEP03391.1"/>
    </source>
</evidence>
<evidence type="ECO:0000313" key="9">
    <source>
        <dbReference type="EMBL" id="SPQ95627.1"/>
    </source>
</evidence>
<dbReference type="GO" id="GO:0009408">
    <property type="term" value="P:response to heat"/>
    <property type="evidence" value="ECO:0007669"/>
    <property type="project" value="InterPro"/>
</dbReference>
<proteinExistence type="inferred from homology"/>
<dbReference type="PROSITE" id="PS51188">
    <property type="entry name" value="ZF_CR"/>
    <property type="match status" value="1"/>
</dbReference>
<evidence type="ECO:0000259" key="6">
    <source>
        <dbReference type="PROSITE" id="PS50076"/>
    </source>
</evidence>
<dbReference type="SUPFAM" id="SSF46565">
    <property type="entry name" value="Chaperone J-domain"/>
    <property type="match status" value="1"/>
</dbReference>
<dbReference type="AlphaFoldDB" id="A0A0G4J7X3"/>
<dbReference type="Pfam" id="PF01556">
    <property type="entry name" value="DnaJ_C"/>
    <property type="match status" value="1"/>
</dbReference>
<keyword evidence="1 5" id="KW-0479">Metal-binding</keyword>
<dbReference type="Pfam" id="PF00684">
    <property type="entry name" value="DnaJ_CXXCXGXG"/>
    <property type="match status" value="1"/>
</dbReference>
<keyword evidence="10" id="KW-1185">Reference proteome</keyword>
<dbReference type="Gene3D" id="1.10.287.110">
    <property type="entry name" value="DnaJ domain"/>
    <property type="match status" value="1"/>
</dbReference>
<dbReference type="EMBL" id="CDSF01000144">
    <property type="protein sequence ID" value="CEP03391.1"/>
    <property type="molecule type" value="Genomic_DNA"/>
</dbReference>
<dbReference type="GO" id="GO:0051082">
    <property type="term" value="F:unfolded protein binding"/>
    <property type="evidence" value="ECO:0007669"/>
    <property type="project" value="InterPro"/>
</dbReference>
<dbReference type="PROSITE" id="PS00636">
    <property type="entry name" value="DNAJ_1"/>
    <property type="match status" value="1"/>
</dbReference>
<dbReference type="Pfam" id="PF00226">
    <property type="entry name" value="DnaJ"/>
    <property type="match status" value="1"/>
</dbReference>
<dbReference type="InterPro" id="IPR018253">
    <property type="entry name" value="DnaJ_domain_CS"/>
</dbReference>
<dbReference type="GO" id="GO:0008270">
    <property type="term" value="F:zinc ion binding"/>
    <property type="evidence" value="ECO:0007669"/>
    <property type="project" value="UniProtKB-KW"/>
</dbReference>
<feature type="zinc finger region" description="CR-type" evidence="5">
    <location>
        <begin position="210"/>
        <end position="293"/>
    </location>
</feature>
<dbReference type="EMBL" id="OVEO01000004">
    <property type="protein sequence ID" value="SPQ95627.1"/>
    <property type="molecule type" value="Genomic_DNA"/>
</dbReference>
<accession>A0A0G4J7X3</accession>
<evidence type="ECO:0000256" key="3">
    <source>
        <dbReference type="ARBA" id="ARBA00022771"/>
    </source>
</evidence>
<feature type="domain" description="J" evidence="6">
    <location>
        <begin position="87"/>
        <end position="152"/>
    </location>
</feature>
<dbReference type="FunFam" id="2.60.260.20:FF:000013">
    <property type="entry name" value="DnaJ subfamily B member 11"/>
    <property type="match status" value="1"/>
</dbReference>